<accession>R7TTI7</accession>
<dbReference type="EMBL" id="AMQN01000277">
    <property type="status" value="NOT_ANNOTATED_CDS"/>
    <property type="molecule type" value="Genomic_DNA"/>
</dbReference>
<name>R7TTI7_CAPTE</name>
<proteinExistence type="predicted"/>
<evidence type="ECO:0000313" key="2">
    <source>
        <dbReference type="EnsemblMetazoa" id="CapteP203294"/>
    </source>
</evidence>
<evidence type="ECO:0000313" key="1">
    <source>
        <dbReference type="EMBL" id="ELT96922.1"/>
    </source>
</evidence>
<organism evidence="1">
    <name type="scientific">Capitella teleta</name>
    <name type="common">Polychaete worm</name>
    <dbReference type="NCBI Taxonomy" id="283909"/>
    <lineage>
        <taxon>Eukaryota</taxon>
        <taxon>Metazoa</taxon>
        <taxon>Spiralia</taxon>
        <taxon>Lophotrochozoa</taxon>
        <taxon>Annelida</taxon>
        <taxon>Polychaeta</taxon>
        <taxon>Sedentaria</taxon>
        <taxon>Scolecida</taxon>
        <taxon>Capitellidae</taxon>
        <taxon>Capitella</taxon>
    </lineage>
</organism>
<sequence length="107" mass="12156">MDFNPPLRSRVMLIKRYGQVIYHLPLSSSGKDYYQSCPISTFNHLLSIYSKQKISKLGCGGSNTNKTVCNSLLELMTVSAQSGFNSWGFNNSMHRYLHKSQFILNQS</sequence>
<dbReference type="EMBL" id="KB308724">
    <property type="protein sequence ID" value="ELT96922.1"/>
    <property type="molecule type" value="Genomic_DNA"/>
</dbReference>
<protein>
    <submittedName>
        <fullName evidence="1 2">Uncharacterized protein</fullName>
    </submittedName>
</protein>
<dbReference type="EnsemblMetazoa" id="CapteT203294">
    <property type="protein sequence ID" value="CapteP203294"/>
    <property type="gene ID" value="CapteG203294"/>
</dbReference>
<reference evidence="3" key="1">
    <citation type="submission" date="2012-12" db="EMBL/GenBank/DDBJ databases">
        <authorList>
            <person name="Hellsten U."/>
            <person name="Grimwood J."/>
            <person name="Chapman J.A."/>
            <person name="Shapiro H."/>
            <person name="Aerts A."/>
            <person name="Otillar R.P."/>
            <person name="Terry A.Y."/>
            <person name="Boore J.L."/>
            <person name="Simakov O."/>
            <person name="Marletaz F."/>
            <person name="Cho S.-J."/>
            <person name="Edsinger-Gonzales E."/>
            <person name="Havlak P."/>
            <person name="Kuo D.-H."/>
            <person name="Larsson T."/>
            <person name="Lv J."/>
            <person name="Arendt D."/>
            <person name="Savage R."/>
            <person name="Osoegawa K."/>
            <person name="de Jong P."/>
            <person name="Lindberg D.R."/>
            <person name="Seaver E.C."/>
            <person name="Weisblat D.A."/>
            <person name="Putnam N.H."/>
            <person name="Grigoriev I.V."/>
            <person name="Rokhsar D.S."/>
        </authorList>
    </citation>
    <scope>NUCLEOTIDE SEQUENCE</scope>
    <source>
        <strain evidence="3">I ESC-2004</strain>
    </source>
</reference>
<dbReference type="HOGENOM" id="CLU_2212424_0_0_1"/>
<reference evidence="2" key="3">
    <citation type="submission" date="2015-06" db="UniProtKB">
        <authorList>
            <consortium name="EnsemblMetazoa"/>
        </authorList>
    </citation>
    <scope>IDENTIFICATION</scope>
</reference>
<dbReference type="AlphaFoldDB" id="R7TTI7"/>
<evidence type="ECO:0000313" key="3">
    <source>
        <dbReference type="Proteomes" id="UP000014760"/>
    </source>
</evidence>
<keyword evidence="3" id="KW-1185">Reference proteome</keyword>
<dbReference type="Proteomes" id="UP000014760">
    <property type="component" value="Unassembled WGS sequence"/>
</dbReference>
<gene>
    <name evidence="1" type="ORF">CAPTEDRAFT_203294</name>
</gene>
<reference evidence="1 3" key="2">
    <citation type="journal article" date="2013" name="Nature">
        <title>Insights into bilaterian evolution from three spiralian genomes.</title>
        <authorList>
            <person name="Simakov O."/>
            <person name="Marletaz F."/>
            <person name="Cho S.J."/>
            <person name="Edsinger-Gonzales E."/>
            <person name="Havlak P."/>
            <person name="Hellsten U."/>
            <person name="Kuo D.H."/>
            <person name="Larsson T."/>
            <person name="Lv J."/>
            <person name="Arendt D."/>
            <person name="Savage R."/>
            <person name="Osoegawa K."/>
            <person name="de Jong P."/>
            <person name="Grimwood J."/>
            <person name="Chapman J.A."/>
            <person name="Shapiro H."/>
            <person name="Aerts A."/>
            <person name="Otillar R.P."/>
            <person name="Terry A.Y."/>
            <person name="Boore J.L."/>
            <person name="Grigoriev I.V."/>
            <person name="Lindberg D.R."/>
            <person name="Seaver E.C."/>
            <person name="Weisblat D.A."/>
            <person name="Putnam N.H."/>
            <person name="Rokhsar D.S."/>
        </authorList>
    </citation>
    <scope>NUCLEOTIDE SEQUENCE</scope>
    <source>
        <strain evidence="1 3">I ESC-2004</strain>
    </source>
</reference>